<dbReference type="STRING" id="1123269.NX02_22915"/>
<name>W0AGF8_9SPHN</name>
<dbReference type="InterPro" id="IPR018551">
    <property type="entry name" value="DUF2007"/>
</dbReference>
<evidence type="ECO:0000259" key="1">
    <source>
        <dbReference type="Pfam" id="PF09413"/>
    </source>
</evidence>
<proteinExistence type="predicted"/>
<reference evidence="2 3" key="1">
    <citation type="submission" date="2013-07" db="EMBL/GenBank/DDBJ databases">
        <title>Completed genome of Sphingomonas sanxanigenens NX02.</title>
        <authorList>
            <person name="Ma T."/>
            <person name="Huang H."/>
            <person name="Wu M."/>
            <person name="Li X."/>
            <person name="Li G."/>
        </authorList>
    </citation>
    <scope>NUCLEOTIDE SEQUENCE [LARGE SCALE GENOMIC DNA]</scope>
    <source>
        <strain evidence="2 3">NX02</strain>
    </source>
</reference>
<dbReference type="HOGENOM" id="CLU_171578_1_0_5"/>
<organism evidence="2 3">
    <name type="scientific">Sphingomonas sanxanigenens DSM 19645 = NX02</name>
    <dbReference type="NCBI Taxonomy" id="1123269"/>
    <lineage>
        <taxon>Bacteria</taxon>
        <taxon>Pseudomonadati</taxon>
        <taxon>Pseudomonadota</taxon>
        <taxon>Alphaproteobacteria</taxon>
        <taxon>Sphingomonadales</taxon>
        <taxon>Sphingomonadaceae</taxon>
        <taxon>Sphingomonas</taxon>
    </lineage>
</organism>
<sequence length="66" mass="6757">MALVTIAEFTDPIGAGILRDRLAAAGIEALVFDGATASLGLGWIMPARLMVDAEDEDAARALLGGD</sequence>
<evidence type="ECO:0000313" key="2">
    <source>
        <dbReference type="EMBL" id="AHE56201.1"/>
    </source>
</evidence>
<dbReference type="PATRIC" id="fig|1123269.5.peg.4481"/>
<gene>
    <name evidence="2" type="ORF">NX02_22915</name>
</gene>
<keyword evidence="3" id="KW-1185">Reference proteome</keyword>
<dbReference type="Pfam" id="PF09413">
    <property type="entry name" value="DUF2007"/>
    <property type="match status" value="1"/>
</dbReference>
<dbReference type="InterPro" id="IPR011322">
    <property type="entry name" value="N-reg_PII-like_a/b"/>
</dbReference>
<dbReference type="KEGG" id="ssan:NX02_22915"/>
<dbReference type="OrthoDB" id="7573469at2"/>
<dbReference type="AlphaFoldDB" id="W0AGF8"/>
<dbReference type="EMBL" id="CP006644">
    <property type="protein sequence ID" value="AHE56201.1"/>
    <property type="molecule type" value="Genomic_DNA"/>
</dbReference>
<dbReference type="SUPFAM" id="SSF54913">
    <property type="entry name" value="GlnB-like"/>
    <property type="match status" value="1"/>
</dbReference>
<accession>W0AGF8</accession>
<feature type="domain" description="DUF2007" evidence="1">
    <location>
        <begin position="4"/>
        <end position="63"/>
    </location>
</feature>
<evidence type="ECO:0000313" key="3">
    <source>
        <dbReference type="Proteomes" id="UP000018851"/>
    </source>
</evidence>
<dbReference type="RefSeq" id="WP_025294326.1">
    <property type="nucleotide sequence ID" value="NZ_CP006644.1"/>
</dbReference>
<protein>
    <recommendedName>
        <fullName evidence="1">DUF2007 domain-containing protein</fullName>
    </recommendedName>
</protein>
<dbReference type="Gene3D" id="3.30.70.790">
    <property type="entry name" value="UreE, C-terminal domain"/>
    <property type="match status" value="1"/>
</dbReference>
<dbReference type="Proteomes" id="UP000018851">
    <property type="component" value="Chromosome"/>
</dbReference>
<dbReference type="eggNOG" id="ENOG5031H03">
    <property type="taxonomic scope" value="Bacteria"/>
</dbReference>